<dbReference type="EMBL" id="BGZK01000941">
    <property type="protein sequence ID" value="GBP65851.1"/>
    <property type="molecule type" value="Genomic_DNA"/>
</dbReference>
<dbReference type="AlphaFoldDB" id="A0A4C1XPT9"/>
<protein>
    <submittedName>
        <fullName evidence="2">Uncharacterized protein</fullName>
    </submittedName>
</protein>
<comment type="caution">
    <text evidence="2">The sequence shown here is derived from an EMBL/GenBank/DDBJ whole genome shotgun (WGS) entry which is preliminary data.</text>
</comment>
<gene>
    <name evidence="2" type="ORF">EVAR_85119_1</name>
</gene>
<feature type="compositionally biased region" description="Low complexity" evidence="1">
    <location>
        <begin position="1"/>
        <end position="11"/>
    </location>
</feature>
<evidence type="ECO:0000256" key="1">
    <source>
        <dbReference type="SAM" id="MobiDB-lite"/>
    </source>
</evidence>
<reference evidence="2 3" key="1">
    <citation type="journal article" date="2019" name="Commun. Biol.">
        <title>The bagworm genome reveals a unique fibroin gene that provides high tensile strength.</title>
        <authorList>
            <person name="Kono N."/>
            <person name="Nakamura H."/>
            <person name="Ohtoshi R."/>
            <person name="Tomita M."/>
            <person name="Numata K."/>
            <person name="Arakawa K."/>
        </authorList>
    </citation>
    <scope>NUCLEOTIDE SEQUENCE [LARGE SCALE GENOMIC DNA]</scope>
</reference>
<accession>A0A4C1XPT9</accession>
<dbReference type="Proteomes" id="UP000299102">
    <property type="component" value="Unassembled WGS sequence"/>
</dbReference>
<name>A0A4C1XPT9_EUMVA</name>
<evidence type="ECO:0000313" key="3">
    <source>
        <dbReference type="Proteomes" id="UP000299102"/>
    </source>
</evidence>
<keyword evidence="3" id="KW-1185">Reference proteome</keyword>
<feature type="compositionally biased region" description="Polar residues" evidence="1">
    <location>
        <begin position="26"/>
        <end position="39"/>
    </location>
</feature>
<feature type="region of interest" description="Disordered" evidence="1">
    <location>
        <begin position="1"/>
        <end position="43"/>
    </location>
</feature>
<organism evidence="2 3">
    <name type="scientific">Eumeta variegata</name>
    <name type="common">Bagworm moth</name>
    <name type="synonym">Eumeta japonica</name>
    <dbReference type="NCBI Taxonomy" id="151549"/>
    <lineage>
        <taxon>Eukaryota</taxon>
        <taxon>Metazoa</taxon>
        <taxon>Ecdysozoa</taxon>
        <taxon>Arthropoda</taxon>
        <taxon>Hexapoda</taxon>
        <taxon>Insecta</taxon>
        <taxon>Pterygota</taxon>
        <taxon>Neoptera</taxon>
        <taxon>Endopterygota</taxon>
        <taxon>Lepidoptera</taxon>
        <taxon>Glossata</taxon>
        <taxon>Ditrysia</taxon>
        <taxon>Tineoidea</taxon>
        <taxon>Psychidae</taxon>
        <taxon>Oiketicinae</taxon>
        <taxon>Eumeta</taxon>
    </lineage>
</organism>
<evidence type="ECO:0000313" key="2">
    <source>
        <dbReference type="EMBL" id="GBP65851.1"/>
    </source>
</evidence>
<proteinExistence type="predicted"/>
<sequence length="107" mass="11877">MSQKSVVNVNNIKTKTNSRAEHAPFASNSSARVGSPSRSRNGRFVTRYVTRERYKSVTGLMFKIYRARFAAKMREFGQVSLTCGKTHECGNPECANTNLSVRSGRAA</sequence>